<protein>
    <submittedName>
        <fullName evidence="1">Peptidase S10 serine carboxypeptidase protein</fullName>
        <ecNumber evidence="1">3.4.16.6</ecNumber>
    </submittedName>
</protein>
<name>A0ACB7V701_DIOAL</name>
<dbReference type="EC" id="3.4.16.6" evidence="1"/>
<keyword evidence="1" id="KW-0121">Carboxypeptidase</keyword>
<keyword evidence="2" id="KW-1185">Reference proteome</keyword>
<reference evidence="2" key="1">
    <citation type="journal article" date="2022" name="Nat. Commun.">
        <title>Chromosome evolution and the genetic basis of agronomically important traits in greater yam.</title>
        <authorList>
            <person name="Bredeson J.V."/>
            <person name="Lyons J.B."/>
            <person name="Oniyinde I.O."/>
            <person name="Okereke N.R."/>
            <person name="Kolade O."/>
            <person name="Nnabue I."/>
            <person name="Nwadili C.O."/>
            <person name="Hribova E."/>
            <person name="Parker M."/>
            <person name="Nwogha J."/>
            <person name="Shu S."/>
            <person name="Carlson J."/>
            <person name="Kariba R."/>
            <person name="Muthemba S."/>
            <person name="Knop K."/>
            <person name="Barton G.J."/>
            <person name="Sherwood A.V."/>
            <person name="Lopez-Montes A."/>
            <person name="Asiedu R."/>
            <person name="Jamnadass R."/>
            <person name="Muchugi A."/>
            <person name="Goodstein D."/>
            <person name="Egesi C.N."/>
            <person name="Featherston J."/>
            <person name="Asfaw A."/>
            <person name="Simpson G.G."/>
            <person name="Dolezel J."/>
            <person name="Hendre P.S."/>
            <person name="Van Deynze A."/>
            <person name="Kumar P.L."/>
            <person name="Obidiegwu J.E."/>
            <person name="Bhattacharjee R."/>
            <person name="Rokhsar D.S."/>
        </authorList>
    </citation>
    <scope>NUCLEOTIDE SEQUENCE [LARGE SCALE GENOMIC DNA]</scope>
    <source>
        <strain evidence="2">cv. TDa95/00328</strain>
    </source>
</reference>
<dbReference type="Proteomes" id="UP000827976">
    <property type="component" value="Chromosome 11"/>
</dbReference>
<gene>
    <name evidence="1" type="ORF">IHE45_11G064000</name>
</gene>
<evidence type="ECO:0000313" key="1">
    <source>
        <dbReference type="EMBL" id="KAH7669227.1"/>
    </source>
</evidence>
<dbReference type="EMBL" id="CM037021">
    <property type="protein sequence ID" value="KAH7669227.1"/>
    <property type="molecule type" value="Genomic_DNA"/>
</dbReference>
<sequence length="414" mass="46104">MNSFLLLFSILFFFFCINVAEPRPIIGPAGNDPKEADLVQKLPGQPPVNFSQYAGYVTANETNGRALFYWFFEAVDSVSSRPLVLWLNGGPGCSSIGVGEAQEIGPFLVQKDVPQLKANLLFLDSPVGVGFSYTNTSSDLKQIGDAITATDAYNALLSWFKRFPEFRSNNFYIAGESYAGHFVPQLVDKIYESSRNATDENFINLKGFMLGNALMDDDTDSAGILDYAWHHAIISDEVYQNIKTKCNYSTGVADDDTCDNLMGELLRLYKHLDIYSLYTPACTVSSSTNKISTRDFPNNVIADWHDSPHTMLPVIGKLIRLGLRILVYSGDTDGRMPVTSTRYTLRKLGLSTRIPWTAWFTDGGELAGWTIDYWGMTFATVYGAGHQVPTFAPRQSLLLLRFFLYGEPLPRKGP</sequence>
<keyword evidence="1" id="KW-0645">Protease</keyword>
<evidence type="ECO:0000313" key="2">
    <source>
        <dbReference type="Proteomes" id="UP000827976"/>
    </source>
</evidence>
<comment type="caution">
    <text evidence="1">The sequence shown here is derived from an EMBL/GenBank/DDBJ whole genome shotgun (WGS) entry which is preliminary data.</text>
</comment>
<proteinExistence type="predicted"/>
<keyword evidence="1" id="KW-0378">Hydrolase</keyword>
<organism evidence="1 2">
    <name type="scientific">Dioscorea alata</name>
    <name type="common">Purple yam</name>
    <dbReference type="NCBI Taxonomy" id="55571"/>
    <lineage>
        <taxon>Eukaryota</taxon>
        <taxon>Viridiplantae</taxon>
        <taxon>Streptophyta</taxon>
        <taxon>Embryophyta</taxon>
        <taxon>Tracheophyta</taxon>
        <taxon>Spermatophyta</taxon>
        <taxon>Magnoliopsida</taxon>
        <taxon>Liliopsida</taxon>
        <taxon>Dioscoreales</taxon>
        <taxon>Dioscoreaceae</taxon>
        <taxon>Dioscorea</taxon>
    </lineage>
</organism>
<accession>A0ACB7V701</accession>